<gene>
    <name evidence="1" type="ORF">JRJ22_28565</name>
</gene>
<accession>A0ABX7LEY3</accession>
<dbReference type="Gene3D" id="2.60.120.380">
    <property type="match status" value="1"/>
</dbReference>
<organism evidence="1 2">
    <name type="scientific">Paenibacillus tianjinensis</name>
    <dbReference type="NCBI Taxonomy" id="2810347"/>
    <lineage>
        <taxon>Bacteria</taxon>
        <taxon>Bacillati</taxon>
        <taxon>Bacillota</taxon>
        <taxon>Bacilli</taxon>
        <taxon>Bacillales</taxon>
        <taxon>Paenibacillaceae</taxon>
        <taxon>Paenibacillus</taxon>
    </lineage>
</organism>
<name>A0ABX7LEY3_9BACL</name>
<dbReference type="PROSITE" id="PS51257">
    <property type="entry name" value="PROKAR_LIPOPROTEIN"/>
    <property type="match status" value="1"/>
</dbReference>
<evidence type="ECO:0000313" key="2">
    <source>
        <dbReference type="Proteomes" id="UP000663452"/>
    </source>
</evidence>
<dbReference type="EMBL" id="CP070969">
    <property type="protein sequence ID" value="QSF45040.1"/>
    <property type="molecule type" value="Genomic_DNA"/>
</dbReference>
<reference evidence="1 2" key="1">
    <citation type="submission" date="2021-02" db="EMBL/GenBank/DDBJ databases">
        <title>Paenibacillus tianjinensis sp. nov.</title>
        <authorList>
            <person name="Liu H."/>
        </authorList>
    </citation>
    <scope>NUCLEOTIDE SEQUENCE [LARGE SCALE GENOMIC DNA]</scope>
    <source>
        <strain evidence="1 2">TB2019</strain>
    </source>
</reference>
<dbReference type="RefSeq" id="WP_206102548.1">
    <property type="nucleotide sequence ID" value="NZ_CP070969.1"/>
</dbReference>
<evidence type="ECO:0008006" key="3">
    <source>
        <dbReference type="Google" id="ProtNLM"/>
    </source>
</evidence>
<sequence>MKRKWVFSGILVLVIVTMLAACDKRLMFVGSSSSTKNKIAASYKLFTGTDEKKISLKKGDTLAVDYQSEVKKGELTINFYDPDNQLVQSISTNESGNEKIEVNKDGKYRFKINGKHTQGSYKITYKIE</sequence>
<dbReference type="Proteomes" id="UP000663452">
    <property type="component" value="Chromosome"/>
</dbReference>
<protein>
    <recommendedName>
        <fullName evidence="3">Lipoprotein</fullName>
    </recommendedName>
</protein>
<keyword evidence="2" id="KW-1185">Reference proteome</keyword>
<evidence type="ECO:0000313" key="1">
    <source>
        <dbReference type="EMBL" id="QSF45040.1"/>
    </source>
</evidence>
<proteinExistence type="predicted"/>